<reference evidence="2 3" key="1">
    <citation type="journal article" date="2018" name="PLoS Genet.">
        <title>Population sequencing reveals clonal diversity and ancestral inbreeding in the grapevine cultivar Chardonnay.</title>
        <authorList>
            <person name="Roach M.J."/>
            <person name="Johnson D.L."/>
            <person name="Bohlmann J."/>
            <person name="van Vuuren H.J."/>
            <person name="Jones S.J."/>
            <person name="Pretorius I.S."/>
            <person name="Schmidt S.A."/>
            <person name="Borneman A.R."/>
        </authorList>
    </citation>
    <scope>NUCLEOTIDE SEQUENCE [LARGE SCALE GENOMIC DNA]</scope>
    <source>
        <strain evidence="3">cv. Chardonnay</strain>
        <tissue evidence="2">Leaf</tissue>
    </source>
</reference>
<dbReference type="AlphaFoldDB" id="A0A438D6H4"/>
<dbReference type="EMBL" id="QGNW01001771">
    <property type="protein sequence ID" value="RVW31110.1"/>
    <property type="molecule type" value="Genomic_DNA"/>
</dbReference>
<organism evidence="2 3">
    <name type="scientific">Vitis vinifera</name>
    <name type="common">Grape</name>
    <dbReference type="NCBI Taxonomy" id="29760"/>
    <lineage>
        <taxon>Eukaryota</taxon>
        <taxon>Viridiplantae</taxon>
        <taxon>Streptophyta</taxon>
        <taxon>Embryophyta</taxon>
        <taxon>Tracheophyta</taxon>
        <taxon>Spermatophyta</taxon>
        <taxon>Magnoliopsida</taxon>
        <taxon>eudicotyledons</taxon>
        <taxon>Gunneridae</taxon>
        <taxon>Pentapetalae</taxon>
        <taxon>rosids</taxon>
        <taxon>Vitales</taxon>
        <taxon>Vitaceae</taxon>
        <taxon>Viteae</taxon>
        <taxon>Vitis</taxon>
    </lineage>
</organism>
<feature type="region of interest" description="Disordered" evidence="1">
    <location>
        <begin position="1"/>
        <end position="68"/>
    </location>
</feature>
<dbReference type="Proteomes" id="UP000288805">
    <property type="component" value="Unassembled WGS sequence"/>
</dbReference>
<sequence length="68" mass="7565">MAAKNKKAKEETTRLKRELQDLRISYPSYDEEDEFSGGPAQGDGSAIGDRHALRGGPSIEDNFHGEWT</sequence>
<gene>
    <name evidence="2" type="ORF">CK203_093166</name>
</gene>
<evidence type="ECO:0000313" key="2">
    <source>
        <dbReference type="EMBL" id="RVW31110.1"/>
    </source>
</evidence>
<name>A0A438D6H4_VITVI</name>
<feature type="compositionally biased region" description="Basic and acidic residues" evidence="1">
    <location>
        <begin position="8"/>
        <end position="21"/>
    </location>
</feature>
<comment type="caution">
    <text evidence="2">The sequence shown here is derived from an EMBL/GenBank/DDBJ whole genome shotgun (WGS) entry which is preliminary data.</text>
</comment>
<accession>A0A438D6H4</accession>
<evidence type="ECO:0000313" key="3">
    <source>
        <dbReference type="Proteomes" id="UP000288805"/>
    </source>
</evidence>
<protein>
    <submittedName>
        <fullName evidence="2">Uncharacterized protein</fullName>
    </submittedName>
</protein>
<proteinExistence type="predicted"/>
<evidence type="ECO:0000256" key="1">
    <source>
        <dbReference type="SAM" id="MobiDB-lite"/>
    </source>
</evidence>